<dbReference type="Proteomes" id="UP000290365">
    <property type="component" value="Chromosome"/>
</dbReference>
<keyword evidence="4 6" id="KW-1133">Transmembrane helix</keyword>
<keyword evidence="5 6" id="KW-0472">Membrane</keyword>
<dbReference type="InterPro" id="IPR050638">
    <property type="entry name" value="AA-Vitamin_Transporters"/>
</dbReference>
<dbReference type="GO" id="GO:0016020">
    <property type="term" value="C:membrane"/>
    <property type="evidence" value="ECO:0007669"/>
    <property type="project" value="UniProtKB-SubCell"/>
</dbReference>
<evidence type="ECO:0000313" key="8">
    <source>
        <dbReference type="EMBL" id="QBD83120.1"/>
    </source>
</evidence>
<feature type="transmembrane region" description="Helical" evidence="6">
    <location>
        <begin position="92"/>
        <end position="116"/>
    </location>
</feature>
<dbReference type="InterPro" id="IPR037185">
    <property type="entry name" value="EmrE-like"/>
</dbReference>
<evidence type="ECO:0000313" key="9">
    <source>
        <dbReference type="Proteomes" id="UP000290365"/>
    </source>
</evidence>
<comment type="similarity">
    <text evidence="2">Belongs to the EamA transporter family.</text>
</comment>
<name>A0A4P6K5H0_KTERU</name>
<reference evidence="8 9" key="1">
    <citation type="submission" date="2019-01" db="EMBL/GenBank/DDBJ databases">
        <title>Ktedonosporobacter rubrisoli SCAWS-G2.</title>
        <authorList>
            <person name="Huang Y."/>
            <person name="Yan B."/>
        </authorList>
    </citation>
    <scope>NUCLEOTIDE SEQUENCE [LARGE SCALE GENOMIC DNA]</scope>
    <source>
        <strain evidence="8 9">SCAWS-G2</strain>
    </source>
</reference>
<feature type="transmembrane region" description="Helical" evidence="6">
    <location>
        <begin position="64"/>
        <end position="85"/>
    </location>
</feature>
<accession>A0A4P6K5H0</accession>
<dbReference type="RefSeq" id="WP_129894187.1">
    <property type="nucleotide sequence ID" value="NZ_CP035758.1"/>
</dbReference>
<keyword evidence="9" id="KW-1185">Reference proteome</keyword>
<protein>
    <submittedName>
        <fullName evidence="8">EamA family transporter</fullName>
    </submittedName>
</protein>
<feature type="domain" description="EamA" evidence="7">
    <location>
        <begin position="68"/>
        <end position="199"/>
    </location>
</feature>
<feature type="transmembrane region" description="Helical" evidence="6">
    <location>
        <begin position="128"/>
        <end position="150"/>
    </location>
</feature>
<keyword evidence="3 6" id="KW-0812">Transmembrane</keyword>
<evidence type="ECO:0000256" key="2">
    <source>
        <dbReference type="ARBA" id="ARBA00007362"/>
    </source>
</evidence>
<dbReference type="SUPFAM" id="SSF103481">
    <property type="entry name" value="Multidrug resistance efflux transporter EmrE"/>
    <property type="match status" value="2"/>
</dbReference>
<organism evidence="8 9">
    <name type="scientific">Ktedonosporobacter rubrisoli</name>
    <dbReference type="NCBI Taxonomy" id="2509675"/>
    <lineage>
        <taxon>Bacteria</taxon>
        <taxon>Bacillati</taxon>
        <taxon>Chloroflexota</taxon>
        <taxon>Ktedonobacteria</taxon>
        <taxon>Ktedonobacterales</taxon>
        <taxon>Ktedonosporobacteraceae</taxon>
        <taxon>Ktedonosporobacter</taxon>
    </lineage>
</organism>
<dbReference type="AlphaFoldDB" id="A0A4P6K5H0"/>
<feature type="transmembrane region" description="Helical" evidence="6">
    <location>
        <begin position="157"/>
        <end position="176"/>
    </location>
</feature>
<dbReference type="InterPro" id="IPR000620">
    <property type="entry name" value="EamA_dom"/>
</dbReference>
<feature type="transmembrane region" description="Helical" evidence="6">
    <location>
        <begin position="182"/>
        <end position="203"/>
    </location>
</feature>
<dbReference type="EMBL" id="CP035758">
    <property type="protein sequence ID" value="QBD83120.1"/>
    <property type="molecule type" value="Genomic_DNA"/>
</dbReference>
<evidence type="ECO:0000256" key="4">
    <source>
        <dbReference type="ARBA" id="ARBA00022989"/>
    </source>
</evidence>
<dbReference type="Pfam" id="PF00892">
    <property type="entry name" value="EamA"/>
    <property type="match status" value="1"/>
</dbReference>
<evidence type="ECO:0000256" key="3">
    <source>
        <dbReference type="ARBA" id="ARBA00022692"/>
    </source>
</evidence>
<evidence type="ECO:0000259" key="7">
    <source>
        <dbReference type="Pfam" id="PF00892"/>
    </source>
</evidence>
<dbReference type="KEGG" id="kbs:EPA93_47040"/>
<proteinExistence type="inferred from homology"/>
<feature type="transmembrane region" description="Helical" evidence="6">
    <location>
        <begin position="12"/>
        <end position="30"/>
    </location>
</feature>
<dbReference type="OrthoDB" id="158029at2"/>
<feature type="transmembrane region" description="Helical" evidence="6">
    <location>
        <begin position="39"/>
        <end position="58"/>
    </location>
</feature>
<dbReference type="PANTHER" id="PTHR32322:SF9">
    <property type="entry name" value="AMINO-ACID METABOLITE EFFLUX PUMP-RELATED"/>
    <property type="match status" value="1"/>
</dbReference>
<dbReference type="PANTHER" id="PTHR32322">
    <property type="entry name" value="INNER MEMBRANE TRANSPORTER"/>
    <property type="match status" value="1"/>
</dbReference>
<evidence type="ECO:0000256" key="5">
    <source>
        <dbReference type="ARBA" id="ARBA00023136"/>
    </source>
</evidence>
<evidence type="ECO:0000256" key="6">
    <source>
        <dbReference type="SAM" id="Phobius"/>
    </source>
</evidence>
<sequence>MYECEGDYNLISALNATGPLFGAIVAAAWMHKALTVKKLLGLGLGLLGVIILMGWSPLPLSTVVVFSIAASLLAAACYGFSSIYIKKYTNGASALAVATCSQLGASLLLLPCSIIMPPAQLSSLTTILAVATLVLLCTALAYLLYFWLIAHVGPTKALTVNFLAPIFGVLWGTLLLGEALNLITLTSFGIILLGTAFVTNMHLRRKPDTILAVPQQLEQADRAFR</sequence>
<gene>
    <name evidence="8" type="ORF">EPA93_47040</name>
</gene>
<comment type="subcellular location">
    <subcellularLocation>
        <location evidence="1">Membrane</location>
        <topology evidence="1">Multi-pass membrane protein</topology>
    </subcellularLocation>
</comment>
<evidence type="ECO:0000256" key="1">
    <source>
        <dbReference type="ARBA" id="ARBA00004141"/>
    </source>
</evidence>